<feature type="region of interest" description="Disordered" evidence="19">
    <location>
        <begin position="1302"/>
        <end position="1324"/>
    </location>
</feature>
<dbReference type="GO" id="GO:0030983">
    <property type="term" value="F:mismatched DNA binding"/>
    <property type="evidence" value="ECO:0007669"/>
    <property type="project" value="InterPro"/>
</dbReference>
<protein>
    <recommendedName>
        <fullName evidence="6">allantoinase</fullName>
        <ecNumber evidence="6">3.5.2.5</ecNumber>
    </recommendedName>
</protein>
<dbReference type="PROSITE" id="PS50828">
    <property type="entry name" value="SMR"/>
    <property type="match status" value="1"/>
</dbReference>
<comment type="cofactor">
    <cofactor evidence="2">
        <name>Zn(2+)</name>
        <dbReference type="ChEBI" id="CHEBI:29105"/>
    </cofactor>
</comment>
<dbReference type="FunFam" id="3.30.1370.110:FF:000004">
    <property type="entry name" value="Endonuclease MutS2"/>
    <property type="match status" value="1"/>
</dbReference>
<comment type="pathway">
    <text evidence="3">Nitrogen metabolism; (S)-allantoin degradation; allantoate from (S)-allantoin: step 1/1.</text>
</comment>
<dbReference type="FunFam" id="3.20.20.140:FF:000032">
    <property type="entry name" value="Allantoinase Dal1"/>
    <property type="match status" value="1"/>
</dbReference>
<dbReference type="InterPro" id="IPR036063">
    <property type="entry name" value="Smr_dom_sf"/>
</dbReference>
<evidence type="ECO:0000313" key="23">
    <source>
        <dbReference type="Proteomes" id="UP001188597"/>
    </source>
</evidence>
<feature type="domain" description="Smr" evidence="21">
    <location>
        <begin position="1352"/>
        <end position="1423"/>
    </location>
</feature>
<evidence type="ECO:0000259" key="21">
    <source>
        <dbReference type="PROSITE" id="PS50828"/>
    </source>
</evidence>
<dbReference type="InterPro" id="IPR007696">
    <property type="entry name" value="DNA_mismatch_repair_MutS_core"/>
</dbReference>
<dbReference type="PANTHER" id="PTHR48466:SF1">
    <property type="entry name" value="SMR DOMAIN-CONTAINING PROTEIN"/>
    <property type="match status" value="1"/>
</dbReference>
<dbReference type="PROSITE" id="PS00486">
    <property type="entry name" value="DNA_MISMATCH_REPAIR_2"/>
    <property type="match status" value="1"/>
</dbReference>
<keyword evidence="20" id="KW-0472">Membrane</keyword>
<evidence type="ECO:0000256" key="17">
    <source>
        <dbReference type="ARBA" id="ARBA00053421"/>
    </source>
</evidence>
<dbReference type="Gene3D" id="3.20.20.140">
    <property type="entry name" value="Metal-dependent hydrolases"/>
    <property type="match status" value="1"/>
</dbReference>
<dbReference type="GO" id="GO:0140664">
    <property type="term" value="F:ATP-dependent DNA damage sensor activity"/>
    <property type="evidence" value="ECO:0007669"/>
    <property type="project" value="InterPro"/>
</dbReference>
<feature type="compositionally biased region" description="Polar residues" evidence="19">
    <location>
        <begin position="501"/>
        <end position="519"/>
    </location>
</feature>
<dbReference type="NCBIfam" id="TIGR01069">
    <property type="entry name" value="mutS2"/>
    <property type="match status" value="1"/>
</dbReference>
<keyword evidence="23" id="KW-1185">Reference proteome</keyword>
<evidence type="ECO:0000256" key="10">
    <source>
        <dbReference type="ARBA" id="ARBA00022741"/>
    </source>
</evidence>
<evidence type="ECO:0000256" key="11">
    <source>
        <dbReference type="ARBA" id="ARBA00022759"/>
    </source>
</evidence>
<keyword evidence="9" id="KW-0699">rRNA-binding</keyword>
<dbReference type="GO" id="GO:0006298">
    <property type="term" value="P:mismatch repair"/>
    <property type="evidence" value="ECO:0007669"/>
    <property type="project" value="InterPro"/>
</dbReference>
<dbReference type="SUPFAM" id="SSF48334">
    <property type="entry name" value="DNA repair protein MutS, domain III"/>
    <property type="match status" value="1"/>
</dbReference>
<dbReference type="FunFam" id="3.40.50.300:FF:001814">
    <property type="entry name" value="DNA mismatch repair protein MutS type 2"/>
    <property type="match status" value="1"/>
</dbReference>
<dbReference type="SMART" id="SM00533">
    <property type="entry name" value="MUTSd"/>
    <property type="match status" value="1"/>
</dbReference>
<keyword evidence="13" id="KW-0862">Zinc</keyword>
<keyword evidence="15" id="KW-0694">RNA-binding</keyword>
<keyword evidence="14" id="KW-0067">ATP-binding</keyword>
<dbReference type="GO" id="GO:0005524">
    <property type="term" value="F:ATP binding"/>
    <property type="evidence" value="ECO:0007669"/>
    <property type="project" value="UniProtKB-KW"/>
</dbReference>
<dbReference type="Pfam" id="PF00488">
    <property type="entry name" value="MutS_V"/>
    <property type="match status" value="1"/>
</dbReference>
<keyword evidence="8" id="KW-0479">Metal-binding</keyword>
<comment type="subunit">
    <text evidence="5">Homotetramer.</text>
</comment>
<dbReference type="InterPro" id="IPR036187">
    <property type="entry name" value="DNA_mismatch_repair_MutS_sf"/>
</dbReference>
<dbReference type="InterPro" id="IPR045076">
    <property type="entry name" value="MutS"/>
</dbReference>
<name>A0AA88VVV2_9ASTE</name>
<evidence type="ECO:0000256" key="8">
    <source>
        <dbReference type="ARBA" id="ARBA00022723"/>
    </source>
</evidence>
<dbReference type="Pfam" id="PF24890">
    <property type="entry name" value="ALN_composite"/>
    <property type="match status" value="1"/>
</dbReference>
<dbReference type="GO" id="GO:0016887">
    <property type="term" value="F:ATP hydrolysis activity"/>
    <property type="evidence" value="ECO:0007669"/>
    <property type="project" value="InterPro"/>
</dbReference>
<evidence type="ECO:0000256" key="5">
    <source>
        <dbReference type="ARBA" id="ARBA00011881"/>
    </source>
</evidence>
<feature type="transmembrane region" description="Helical" evidence="20">
    <location>
        <begin position="12"/>
        <end position="30"/>
    </location>
</feature>
<dbReference type="EMBL" id="JAVXUP010001067">
    <property type="protein sequence ID" value="KAK3016451.1"/>
    <property type="molecule type" value="Genomic_DNA"/>
</dbReference>
<evidence type="ECO:0000256" key="2">
    <source>
        <dbReference type="ARBA" id="ARBA00001947"/>
    </source>
</evidence>
<evidence type="ECO:0000256" key="19">
    <source>
        <dbReference type="SAM" id="MobiDB-lite"/>
    </source>
</evidence>
<dbReference type="InterPro" id="IPR011059">
    <property type="entry name" value="Metal-dep_hydrolase_composite"/>
</dbReference>
<dbReference type="InterPro" id="IPR056854">
    <property type="entry name" value="ALN_composite"/>
</dbReference>
<feature type="region of interest" description="Disordered" evidence="19">
    <location>
        <begin position="494"/>
        <end position="548"/>
    </location>
</feature>
<keyword evidence="20" id="KW-1133">Transmembrane helix</keyword>
<dbReference type="GO" id="GO:0045910">
    <property type="term" value="P:negative regulation of DNA recombination"/>
    <property type="evidence" value="ECO:0007669"/>
    <property type="project" value="InterPro"/>
</dbReference>
<feature type="coiled-coil region" evidence="18">
    <location>
        <begin position="708"/>
        <end position="739"/>
    </location>
</feature>
<reference evidence="22" key="1">
    <citation type="submission" date="2022-12" db="EMBL/GenBank/DDBJ databases">
        <title>Draft genome assemblies for two species of Escallonia (Escalloniales).</title>
        <authorList>
            <person name="Chanderbali A."/>
            <person name="Dervinis C."/>
            <person name="Anghel I."/>
            <person name="Soltis D."/>
            <person name="Soltis P."/>
            <person name="Zapata F."/>
        </authorList>
    </citation>
    <scope>NUCLEOTIDE SEQUENCE</scope>
    <source>
        <strain evidence="22">UCBG64.0493</strain>
        <tissue evidence="22">Leaf</tissue>
    </source>
</reference>
<dbReference type="InterPro" id="IPR027417">
    <property type="entry name" value="P-loop_NTPase"/>
</dbReference>
<evidence type="ECO:0000256" key="6">
    <source>
        <dbReference type="ARBA" id="ARBA00012863"/>
    </source>
</evidence>
<evidence type="ECO:0000313" key="22">
    <source>
        <dbReference type="EMBL" id="KAK3016451.1"/>
    </source>
</evidence>
<comment type="catalytic activity">
    <reaction evidence="1">
        <text>(S)-allantoin + H2O = allantoate + H(+)</text>
        <dbReference type="Rhea" id="RHEA:17029"/>
        <dbReference type="ChEBI" id="CHEBI:15377"/>
        <dbReference type="ChEBI" id="CHEBI:15378"/>
        <dbReference type="ChEBI" id="CHEBI:15678"/>
        <dbReference type="ChEBI" id="CHEBI:17536"/>
        <dbReference type="EC" id="3.5.2.5"/>
    </reaction>
</comment>
<dbReference type="Pfam" id="PF20297">
    <property type="entry name" value="MSSS"/>
    <property type="match status" value="1"/>
</dbReference>
<dbReference type="GO" id="GO:0050897">
    <property type="term" value="F:cobalt ion binding"/>
    <property type="evidence" value="ECO:0007669"/>
    <property type="project" value="InterPro"/>
</dbReference>
<comment type="similarity">
    <text evidence="4">Belongs to the metallo-dependent hydrolases superfamily. Allantoinase family.</text>
</comment>
<dbReference type="InterPro" id="IPR032466">
    <property type="entry name" value="Metal_Hydrolase"/>
</dbReference>
<evidence type="ECO:0000256" key="18">
    <source>
        <dbReference type="SAM" id="Coils"/>
    </source>
</evidence>
<evidence type="ECO:0000256" key="4">
    <source>
        <dbReference type="ARBA" id="ARBA00010368"/>
    </source>
</evidence>
<dbReference type="GO" id="GO:0000256">
    <property type="term" value="P:allantoin catabolic process"/>
    <property type="evidence" value="ECO:0007669"/>
    <property type="project" value="InterPro"/>
</dbReference>
<keyword evidence="18" id="KW-0175">Coiled coil</keyword>
<proteinExistence type="inferred from homology"/>
<evidence type="ECO:0000256" key="9">
    <source>
        <dbReference type="ARBA" id="ARBA00022730"/>
    </source>
</evidence>
<dbReference type="InterPro" id="IPR000432">
    <property type="entry name" value="DNA_mismatch_repair_MutS_C"/>
</dbReference>
<comment type="function">
    <text evidence="17">Catalyzes the conversion of allantoin (5-ureidohydantoin) to allantoate by hydrolytic cleavage of the five-member hydantoin ring. Catalyzes the first step of the ureide allantoin degradation followed by the sequential activity of AAH, UGLYAH and UAH which allows a complete purine breakdown without the intermediate generation of urea.</text>
</comment>
<evidence type="ECO:0000256" key="1">
    <source>
        <dbReference type="ARBA" id="ARBA00001756"/>
    </source>
</evidence>
<dbReference type="InterPro" id="IPR046893">
    <property type="entry name" value="MSSS"/>
</dbReference>
<sequence length="1423" mass="156138">MSRIRADMEPLRWRLMALLPLVASFLLFYFNNYFKSSASECSLLPHNHYWIASKRIVTPKGIISGAAVEVNGGNIISVVKENDWRGNARSKHAHLDDPGRTEWEGFPSGTRAAAAGGITTLIVMPLNSFPSTVSEETFKLKLNAAEGRIYVNVGFWGGLVPENAFNASALEGLLRAGVLGLKSFMCPSGINNFPMTNASHIKEGLSSLAKYKRPLLVHAEIPQESEDYVKGEDGADDVRSYSTYLKTRPASWEEAAIRELLAKTIDTRSGGSAEGAHLHVVHLLDARSSLNLIKEAKKRGDSITVETCPHYLAFSAEEIQNGDTRFKCSPPIRDAVNKKQLWEALLDGHIDMLSCDHSPSVPELKLFDDGDFLRAWGGISSLQFVLPVTWSFGRNFGVTLEQLVSWWSEKPAKLAGQDLKGAIAPGYHADIVVWEPEVEFDLNDNPHPIYLKHPSISAYMGSRLSGKVLATFVTGNLVYEEGKHAPAACGIKTRKLPLSNPPTTSSKWSCATPSVSPPSSRLHRPYSAVGSNPTTAAPPPSSSTTTTPAGRLALAESLQNETLRTLEWPSVCGQLAAFTSTATGSTLARTGRVPLGRSPDESRKLLAQTAAAVALPRPLDFSGIEDVTGIVDASVAGEPVSIRELCANIKLMHEHHSSSNAHIHWIPSILLHSSRYSPLLEILQNCNFLMELEQKIGFCIDCTFSMILDRASEDLEIIRSERKRNMENLESLLKQVSARIFQAGGMDRPLVTKRRSRMCVGVRSSRRSLVPGGVVLNVSSSGATYFMEPKEAVDLNNMEVRLSNSEKIEEQAILSLLTSEIAEFKTEIKYLLDKILEVDFASARAAHARWMNGVCPVLSSKVSKVVVSDGSDALSIDIDGIQHPLLLETSLRRLPDLIASRSRSSVPLDEGNDTINSEKFSSTSDFPVPIDIKIKRGTRVVVISGPNTGGKTASMKTLGLSSVMLKAGMFLPARNNPRLPWFDLILADIGDHQSLEQNLSTFSGHLSRLCKILEVASDKSLILIDEIGSGTDPSEGVALSASILQYLKGRVNLAMVTTHYADLSCLKEKDNRFENAAMEFSLETLQPTYRILWGSTGESNALTIAKSIGFDEKVIERAQTWVGRLMPEKYQKRKGLLFLSLVEERSRLETQARRAASLHADITNLYNEIEDEAEDIGSRNAALKAKETQQIQGELNSAKSQIETVVEQFENRLQTAGLDQFNSLLKTSESEIASIVEAHRPTDFLVKEIDGPSFTPQVGEQVLVKELGNKLATVVEAPGDDDTVLVQYGKLRVRASVSSMRALPGNDTKTSTSAVPRLKKQGQRNRNFRKTLQDMRADVSYGPVVQTSKNTVDLRGMRVEEASHHLNMAIGGKGSNSVLFVIHGMGTGILKECTYEILRKHPRVSKFEQESPMNYGCTVAYIK</sequence>
<dbReference type="Proteomes" id="UP001188597">
    <property type="component" value="Unassembled WGS sequence"/>
</dbReference>
<dbReference type="EC" id="3.5.2.5" evidence="6"/>
<keyword evidence="16" id="KW-0238">DNA-binding</keyword>
<dbReference type="GO" id="GO:0008270">
    <property type="term" value="F:zinc ion binding"/>
    <property type="evidence" value="ECO:0007669"/>
    <property type="project" value="InterPro"/>
</dbReference>
<keyword evidence="12" id="KW-0378">Hydrolase</keyword>
<dbReference type="Gene3D" id="3.40.50.300">
    <property type="entry name" value="P-loop containing nucleotide triphosphate hydrolases"/>
    <property type="match status" value="1"/>
</dbReference>
<evidence type="ECO:0000256" key="3">
    <source>
        <dbReference type="ARBA" id="ARBA00004968"/>
    </source>
</evidence>
<gene>
    <name evidence="22" type="ORF">RJ639_007806</name>
</gene>
<dbReference type="InterPro" id="IPR002625">
    <property type="entry name" value="Smr_dom"/>
</dbReference>
<evidence type="ECO:0000256" key="7">
    <source>
        <dbReference type="ARBA" id="ARBA00022722"/>
    </source>
</evidence>
<dbReference type="Pfam" id="PF01713">
    <property type="entry name" value="Smr"/>
    <property type="match status" value="1"/>
</dbReference>
<dbReference type="GO" id="GO:0004519">
    <property type="term" value="F:endonuclease activity"/>
    <property type="evidence" value="ECO:0007669"/>
    <property type="project" value="UniProtKB-KW"/>
</dbReference>
<evidence type="ECO:0000256" key="14">
    <source>
        <dbReference type="ARBA" id="ARBA00022840"/>
    </source>
</evidence>
<evidence type="ECO:0000256" key="12">
    <source>
        <dbReference type="ARBA" id="ARBA00022801"/>
    </source>
</evidence>
<dbReference type="SMART" id="SM00534">
    <property type="entry name" value="MUTSac"/>
    <property type="match status" value="1"/>
</dbReference>
<dbReference type="SUPFAM" id="SSF51556">
    <property type="entry name" value="Metallo-dependent hydrolases"/>
    <property type="match status" value="1"/>
</dbReference>
<dbReference type="InterPro" id="IPR017593">
    <property type="entry name" value="Allantoinase"/>
</dbReference>
<dbReference type="InterPro" id="IPR005747">
    <property type="entry name" value="MutS2"/>
</dbReference>
<dbReference type="SUPFAM" id="SSF52540">
    <property type="entry name" value="P-loop containing nucleoside triphosphate hydrolases"/>
    <property type="match status" value="1"/>
</dbReference>
<keyword evidence="7" id="KW-0540">Nuclease</keyword>
<dbReference type="GO" id="GO:0004038">
    <property type="term" value="F:allantoinase activity"/>
    <property type="evidence" value="ECO:0007669"/>
    <property type="project" value="UniProtKB-EC"/>
</dbReference>
<evidence type="ECO:0000256" key="13">
    <source>
        <dbReference type="ARBA" id="ARBA00022833"/>
    </source>
</evidence>
<dbReference type="SMART" id="SM00463">
    <property type="entry name" value="SMR"/>
    <property type="match status" value="1"/>
</dbReference>
<evidence type="ECO:0000256" key="16">
    <source>
        <dbReference type="ARBA" id="ARBA00023125"/>
    </source>
</evidence>
<dbReference type="SUPFAM" id="SSF51338">
    <property type="entry name" value="Composite domain of metallo-dependent hydrolases"/>
    <property type="match status" value="1"/>
</dbReference>
<dbReference type="GO" id="GO:0019843">
    <property type="term" value="F:rRNA binding"/>
    <property type="evidence" value="ECO:0007669"/>
    <property type="project" value="UniProtKB-KW"/>
</dbReference>
<dbReference type="Gene3D" id="3.30.1370.110">
    <property type="match status" value="1"/>
</dbReference>
<organism evidence="22 23">
    <name type="scientific">Escallonia herrerae</name>
    <dbReference type="NCBI Taxonomy" id="1293975"/>
    <lineage>
        <taxon>Eukaryota</taxon>
        <taxon>Viridiplantae</taxon>
        <taxon>Streptophyta</taxon>
        <taxon>Embryophyta</taxon>
        <taxon>Tracheophyta</taxon>
        <taxon>Spermatophyta</taxon>
        <taxon>Magnoliopsida</taxon>
        <taxon>eudicotyledons</taxon>
        <taxon>Gunneridae</taxon>
        <taxon>Pentapetalae</taxon>
        <taxon>asterids</taxon>
        <taxon>campanulids</taxon>
        <taxon>Escalloniales</taxon>
        <taxon>Escalloniaceae</taxon>
        <taxon>Escallonia</taxon>
    </lineage>
</organism>
<dbReference type="PANTHER" id="PTHR48466">
    <property type="entry name" value="OS10G0509000 PROTEIN-RELATED"/>
    <property type="match status" value="1"/>
</dbReference>
<evidence type="ECO:0000256" key="15">
    <source>
        <dbReference type="ARBA" id="ARBA00022884"/>
    </source>
</evidence>
<accession>A0AA88VVV2</accession>
<comment type="caution">
    <text evidence="22">The sequence shown here is derived from an EMBL/GenBank/DDBJ whole genome shotgun (WGS) entry which is preliminary data.</text>
</comment>
<dbReference type="SUPFAM" id="SSF160443">
    <property type="entry name" value="SMR domain-like"/>
    <property type="match status" value="1"/>
</dbReference>
<dbReference type="NCBIfam" id="TIGR03178">
    <property type="entry name" value="allantoinase"/>
    <property type="match status" value="1"/>
</dbReference>
<keyword evidence="20" id="KW-0812">Transmembrane</keyword>
<dbReference type="Gene3D" id="2.30.40.10">
    <property type="entry name" value="Urease, subunit C, domain 1"/>
    <property type="match status" value="1"/>
</dbReference>
<keyword evidence="11" id="KW-0255">Endonuclease</keyword>
<evidence type="ECO:0000256" key="20">
    <source>
        <dbReference type="SAM" id="Phobius"/>
    </source>
</evidence>
<keyword evidence="10" id="KW-0547">Nucleotide-binding</keyword>